<feature type="region of interest" description="Disordered" evidence="1">
    <location>
        <begin position="171"/>
        <end position="245"/>
    </location>
</feature>
<dbReference type="RefSeq" id="WP_074241881.1">
    <property type="nucleotide sequence ID" value="NZ_FSRA01000002.1"/>
</dbReference>
<reference evidence="2 3" key="1">
    <citation type="submission" date="2016-11" db="EMBL/GenBank/DDBJ databases">
        <authorList>
            <person name="Jaros S."/>
            <person name="Januszkiewicz K."/>
            <person name="Wedrychowicz H."/>
        </authorList>
    </citation>
    <scope>NUCLEOTIDE SEQUENCE [LARGE SCALE GENOMIC DNA]</scope>
    <source>
        <strain evidence="2 3">DSM 24787</strain>
    </source>
</reference>
<evidence type="ECO:0000313" key="3">
    <source>
        <dbReference type="Proteomes" id="UP000185003"/>
    </source>
</evidence>
<dbReference type="EMBL" id="FSRA01000002">
    <property type="protein sequence ID" value="SIO48555.1"/>
    <property type="molecule type" value="Genomic_DNA"/>
</dbReference>
<keyword evidence="3" id="KW-1185">Reference proteome</keyword>
<dbReference type="OrthoDB" id="1466969at2"/>
<dbReference type="Pfam" id="PF14123">
    <property type="entry name" value="DUF4290"/>
    <property type="match status" value="1"/>
</dbReference>
<proteinExistence type="predicted"/>
<organism evidence="2 3">
    <name type="scientific">Chitinophaga niabensis</name>
    <dbReference type="NCBI Taxonomy" id="536979"/>
    <lineage>
        <taxon>Bacteria</taxon>
        <taxon>Pseudomonadati</taxon>
        <taxon>Bacteroidota</taxon>
        <taxon>Chitinophagia</taxon>
        <taxon>Chitinophagales</taxon>
        <taxon>Chitinophagaceae</taxon>
        <taxon>Chitinophaga</taxon>
    </lineage>
</organism>
<gene>
    <name evidence="2" type="ORF">SAMN04488055_4557</name>
</gene>
<accession>A0A1N6JW60</accession>
<evidence type="ECO:0000313" key="2">
    <source>
        <dbReference type="EMBL" id="SIO48555.1"/>
    </source>
</evidence>
<sequence>MEYNTARNHLIMREYGRNIQRMIEYILTIPDREVRQQQVSAVIELMGTLQPHLRNVEDFRHKLWDHLFLVSDFKLDVDSPYPIPTRETLHRKPDRLPYPKKYPRNRHFGKNLELVMDKALKTTDPEMKEGFTQVIGNYMKLAYSNWHKESVHDDAIKSELSNITGGVLQYHPGGAAPSSSSSNLAGGGANYNTQAGEYRASGGSGSSKRKQFQQNKFKRNDGGGNSGGGGGKSNKHNKYNKNRNK</sequence>
<evidence type="ECO:0000256" key="1">
    <source>
        <dbReference type="SAM" id="MobiDB-lite"/>
    </source>
</evidence>
<feature type="compositionally biased region" description="Basic residues" evidence="1">
    <location>
        <begin position="233"/>
        <end position="245"/>
    </location>
</feature>
<feature type="compositionally biased region" description="Low complexity" evidence="1">
    <location>
        <begin position="172"/>
        <end position="184"/>
    </location>
</feature>
<name>A0A1N6JW60_9BACT</name>
<protein>
    <recommendedName>
        <fullName evidence="4">DUF4290 domain-containing protein</fullName>
    </recommendedName>
</protein>
<dbReference type="Proteomes" id="UP000185003">
    <property type="component" value="Unassembled WGS sequence"/>
</dbReference>
<feature type="compositionally biased region" description="Gly residues" evidence="1">
    <location>
        <begin position="222"/>
        <end position="232"/>
    </location>
</feature>
<dbReference type="InterPro" id="IPR025632">
    <property type="entry name" value="DUF4290"/>
</dbReference>
<evidence type="ECO:0008006" key="4">
    <source>
        <dbReference type="Google" id="ProtNLM"/>
    </source>
</evidence>
<dbReference type="AlphaFoldDB" id="A0A1N6JW60"/>
<dbReference type="STRING" id="536979.SAMN04488055_4557"/>